<accession>A0A7J3ZJ02</accession>
<dbReference type="CDD" id="cd07197">
    <property type="entry name" value="nitrilase"/>
    <property type="match status" value="1"/>
</dbReference>
<dbReference type="GO" id="GO:0016787">
    <property type="term" value="F:hydrolase activity"/>
    <property type="evidence" value="ECO:0007669"/>
    <property type="project" value="UniProtKB-KW"/>
</dbReference>
<dbReference type="PANTHER" id="PTHR23088:SF27">
    <property type="entry name" value="DEAMINATED GLUTATHIONE AMIDASE"/>
    <property type="match status" value="1"/>
</dbReference>
<sequence>MIGVKVAIVHTAFKLNAKKHNLDKVKRLVREAREKGATVTILPGMFNHGPVLSFFQPSQCSIVIRNQAEKIPLGSTVSLLLNLAATQGLFIITGPIIERAGPRTFLTSLAVSPTGILLAKYRKIALNPEDEEYGFTSGKSVTVVSIKESFGLLAENDLYYPEIARGLLLRGATALLAFLRVYPHFDLRVKRLLEARSIENRLPLVAVGGAVMSQDKILAETPSFIVDPSEGIVEEIRLNEILGEQSDSQVTLVEIKGAPPAHNRRRNSSDIERILRVVYKSLKQQARQEKR</sequence>
<dbReference type="EMBL" id="DRZC01000016">
    <property type="protein sequence ID" value="HHQ80018.1"/>
    <property type="molecule type" value="Genomic_DNA"/>
</dbReference>
<dbReference type="PANTHER" id="PTHR23088">
    <property type="entry name" value="NITRILASE-RELATED"/>
    <property type="match status" value="1"/>
</dbReference>
<organism evidence="2">
    <name type="scientific">Fervidicoccus fontis</name>
    <dbReference type="NCBI Taxonomy" id="683846"/>
    <lineage>
        <taxon>Archaea</taxon>
        <taxon>Thermoproteota</taxon>
        <taxon>Thermoprotei</taxon>
        <taxon>Fervidicoccales</taxon>
        <taxon>Fervidicoccaceae</taxon>
        <taxon>Fervidicoccus</taxon>
    </lineage>
</organism>
<dbReference type="InterPro" id="IPR003010">
    <property type="entry name" value="C-N_Hydrolase"/>
</dbReference>
<dbReference type="InterPro" id="IPR036526">
    <property type="entry name" value="C-N_Hydrolase_sf"/>
</dbReference>
<evidence type="ECO:0000313" key="2">
    <source>
        <dbReference type="EMBL" id="HHQ80018.1"/>
    </source>
</evidence>
<name>A0A7J3ZJ02_9CREN</name>
<feature type="domain" description="CN hydrolase" evidence="1">
    <location>
        <begin position="4"/>
        <end position="257"/>
    </location>
</feature>
<protein>
    <submittedName>
        <fullName evidence="2">Carbon-nitrogen hydrolase family protein</fullName>
    </submittedName>
</protein>
<dbReference type="AlphaFoldDB" id="A0A7J3ZJ02"/>
<keyword evidence="2" id="KW-0378">Hydrolase</keyword>
<evidence type="ECO:0000259" key="1">
    <source>
        <dbReference type="PROSITE" id="PS50263"/>
    </source>
</evidence>
<dbReference type="Pfam" id="PF00795">
    <property type="entry name" value="CN_hydrolase"/>
    <property type="match status" value="1"/>
</dbReference>
<proteinExistence type="predicted"/>
<comment type="caution">
    <text evidence="2">The sequence shown here is derived from an EMBL/GenBank/DDBJ whole genome shotgun (WGS) entry which is preliminary data.</text>
</comment>
<dbReference type="SUPFAM" id="SSF56317">
    <property type="entry name" value="Carbon-nitrogen hydrolase"/>
    <property type="match status" value="1"/>
</dbReference>
<gene>
    <name evidence="2" type="ORF">ENM78_00920</name>
</gene>
<reference evidence="2" key="1">
    <citation type="journal article" date="2020" name="mSystems">
        <title>Genome- and Community-Level Interaction Insights into Carbon Utilization and Element Cycling Functions of Hydrothermarchaeota in Hydrothermal Sediment.</title>
        <authorList>
            <person name="Zhou Z."/>
            <person name="Liu Y."/>
            <person name="Xu W."/>
            <person name="Pan J."/>
            <person name="Luo Z.H."/>
            <person name="Li M."/>
        </authorList>
    </citation>
    <scope>NUCLEOTIDE SEQUENCE [LARGE SCALE GENOMIC DNA]</scope>
    <source>
        <strain evidence="2">SpSt-1116</strain>
    </source>
</reference>
<dbReference type="PROSITE" id="PS50263">
    <property type="entry name" value="CN_HYDROLASE"/>
    <property type="match status" value="1"/>
</dbReference>
<dbReference type="Gene3D" id="3.60.110.10">
    <property type="entry name" value="Carbon-nitrogen hydrolase"/>
    <property type="match status" value="1"/>
</dbReference>